<dbReference type="AlphaFoldDB" id="A0AA38CRK7"/>
<protein>
    <submittedName>
        <fullName evidence="2">Uncharacterized protein</fullName>
    </submittedName>
</protein>
<evidence type="ECO:0000313" key="2">
    <source>
        <dbReference type="EMBL" id="KAH9301233.1"/>
    </source>
</evidence>
<keyword evidence="3" id="KW-1185">Reference proteome</keyword>
<name>A0AA38CRK7_TAXCH</name>
<comment type="caution">
    <text evidence="2">The sequence shown here is derived from an EMBL/GenBank/DDBJ whole genome shotgun (WGS) entry which is preliminary data.</text>
</comment>
<feature type="non-terminal residue" evidence="2">
    <location>
        <position position="72"/>
    </location>
</feature>
<organism evidence="2 3">
    <name type="scientific">Taxus chinensis</name>
    <name type="common">Chinese yew</name>
    <name type="synonym">Taxus wallichiana var. chinensis</name>
    <dbReference type="NCBI Taxonomy" id="29808"/>
    <lineage>
        <taxon>Eukaryota</taxon>
        <taxon>Viridiplantae</taxon>
        <taxon>Streptophyta</taxon>
        <taxon>Embryophyta</taxon>
        <taxon>Tracheophyta</taxon>
        <taxon>Spermatophyta</taxon>
        <taxon>Pinopsida</taxon>
        <taxon>Pinidae</taxon>
        <taxon>Conifers II</taxon>
        <taxon>Cupressales</taxon>
        <taxon>Taxaceae</taxon>
        <taxon>Taxus</taxon>
    </lineage>
</organism>
<dbReference type="EMBL" id="JAHRHJ020000009">
    <property type="protein sequence ID" value="KAH9301233.1"/>
    <property type="molecule type" value="Genomic_DNA"/>
</dbReference>
<evidence type="ECO:0000313" key="3">
    <source>
        <dbReference type="Proteomes" id="UP000824469"/>
    </source>
</evidence>
<accession>A0AA38CRK7</accession>
<evidence type="ECO:0000256" key="1">
    <source>
        <dbReference type="SAM" id="MobiDB-lite"/>
    </source>
</evidence>
<dbReference type="Proteomes" id="UP000824469">
    <property type="component" value="Unassembled WGS sequence"/>
</dbReference>
<gene>
    <name evidence="2" type="ORF">KI387_012816</name>
</gene>
<feature type="compositionally biased region" description="Basic and acidic residues" evidence="1">
    <location>
        <begin position="43"/>
        <end position="58"/>
    </location>
</feature>
<sequence length="72" mass="7879">VDVCDNMSPSQSTCGLDLIGEITSREVREVEMKNPRVVASFPVEEREGDEGRHEERDTNTIVGSTREGGTGL</sequence>
<reference evidence="2 3" key="1">
    <citation type="journal article" date="2021" name="Nat. Plants">
        <title>The Taxus genome provides insights into paclitaxel biosynthesis.</title>
        <authorList>
            <person name="Xiong X."/>
            <person name="Gou J."/>
            <person name="Liao Q."/>
            <person name="Li Y."/>
            <person name="Zhou Q."/>
            <person name="Bi G."/>
            <person name="Li C."/>
            <person name="Du R."/>
            <person name="Wang X."/>
            <person name="Sun T."/>
            <person name="Guo L."/>
            <person name="Liang H."/>
            <person name="Lu P."/>
            <person name="Wu Y."/>
            <person name="Zhang Z."/>
            <person name="Ro D.K."/>
            <person name="Shang Y."/>
            <person name="Huang S."/>
            <person name="Yan J."/>
        </authorList>
    </citation>
    <scope>NUCLEOTIDE SEQUENCE [LARGE SCALE GENOMIC DNA]</scope>
    <source>
        <strain evidence="2">Ta-2019</strain>
    </source>
</reference>
<proteinExistence type="predicted"/>
<feature type="non-terminal residue" evidence="2">
    <location>
        <position position="1"/>
    </location>
</feature>
<feature type="region of interest" description="Disordered" evidence="1">
    <location>
        <begin position="39"/>
        <end position="72"/>
    </location>
</feature>